<dbReference type="PANTHER" id="PTHR43483:SF3">
    <property type="entry name" value="MEMBRANE TRANSPORTER PROTEIN HI_0806-RELATED"/>
    <property type="match status" value="1"/>
</dbReference>
<keyword evidence="3 5" id="KW-1133">Transmembrane helix</keyword>
<evidence type="ECO:0000313" key="7">
    <source>
        <dbReference type="Proteomes" id="UP000051330"/>
    </source>
</evidence>
<dbReference type="STRING" id="1423792.FD09_GL000734"/>
<dbReference type="PANTHER" id="PTHR43483">
    <property type="entry name" value="MEMBRANE TRANSPORTER PROTEIN HI_0806-RELATED"/>
    <property type="match status" value="1"/>
</dbReference>
<evidence type="ECO:0000256" key="1">
    <source>
        <dbReference type="ARBA" id="ARBA00004141"/>
    </source>
</evidence>
<dbReference type="AlphaFoldDB" id="A0A0R1N0Z5"/>
<keyword evidence="5" id="KW-1003">Cell membrane</keyword>
<proteinExistence type="inferred from homology"/>
<comment type="similarity">
    <text evidence="5">Belongs to the 4-toluene sulfonate uptake permease (TSUP) (TC 2.A.102) family.</text>
</comment>
<keyword evidence="4 5" id="KW-0472">Membrane</keyword>
<dbReference type="GO" id="GO:0005886">
    <property type="term" value="C:plasma membrane"/>
    <property type="evidence" value="ECO:0007669"/>
    <property type="project" value="UniProtKB-SubCell"/>
</dbReference>
<feature type="transmembrane region" description="Helical" evidence="5">
    <location>
        <begin position="135"/>
        <end position="153"/>
    </location>
</feature>
<comment type="caution">
    <text evidence="6">The sequence shown here is derived from an EMBL/GenBank/DDBJ whole genome shotgun (WGS) entry which is preliminary data.</text>
</comment>
<name>A0A0R1N0Z5_9LACO</name>
<evidence type="ECO:0000256" key="5">
    <source>
        <dbReference type="RuleBase" id="RU363041"/>
    </source>
</evidence>
<keyword evidence="7" id="KW-1185">Reference proteome</keyword>
<evidence type="ECO:0000256" key="4">
    <source>
        <dbReference type="ARBA" id="ARBA00023136"/>
    </source>
</evidence>
<feature type="transmembrane region" description="Helical" evidence="5">
    <location>
        <begin position="7"/>
        <end position="24"/>
    </location>
</feature>
<comment type="subcellular location">
    <subcellularLocation>
        <location evidence="5">Cell membrane</location>
        <topology evidence="5">Multi-pass membrane protein</topology>
    </subcellularLocation>
    <subcellularLocation>
        <location evidence="1">Membrane</location>
        <topology evidence="1">Multi-pass membrane protein</topology>
    </subcellularLocation>
</comment>
<accession>A0A0R1N0Z5</accession>
<gene>
    <name evidence="6" type="ORF">FD09_GL000734</name>
</gene>
<dbReference type="Proteomes" id="UP000051330">
    <property type="component" value="Unassembled WGS sequence"/>
</dbReference>
<sequence>MISLIQILLVLIVLINLGFLFYFIRDLAHYWGDVMSEPATTWALPFSSFIIFLLSTFGISDFAISTALYPKVHWTSIKKLPGTLNTQCVVPVAAMALSYITAITVDIKTLAICIIAAVIGAYIGPRFVVKLPVAIIKKFITAGLIIAALMILAGKLNWIPSNGTATSLSGWKLILTAVLLFIYGALNNIGIGSYALTMATVYAMGLNPSAAFPIMMGAATFSVSTSSIQFIKLQDYSRKITLFTSTFGVLGVLVAVFFVKSLDTAMLQWLVIIVLVYSAVSMIWSMRKPSEA</sequence>
<dbReference type="PATRIC" id="fig|1423792.3.peg.749"/>
<protein>
    <recommendedName>
        <fullName evidence="5">Probable membrane transporter protein</fullName>
    </recommendedName>
</protein>
<evidence type="ECO:0000313" key="6">
    <source>
        <dbReference type="EMBL" id="KRL11365.1"/>
    </source>
</evidence>
<keyword evidence="2 5" id="KW-0812">Transmembrane</keyword>
<feature type="transmembrane region" description="Helical" evidence="5">
    <location>
        <begin position="265"/>
        <end position="284"/>
    </location>
</feature>
<feature type="transmembrane region" description="Helical" evidence="5">
    <location>
        <begin position="173"/>
        <end position="204"/>
    </location>
</feature>
<evidence type="ECO:0000256" key="2">
    <source>
        <dbReference type="ARBA" id="ARBA00022692"/>
    </source>
</evidence>
<evidence type="ECO:0000256" key="3">
    <source>
        <dbReference type="ARBA" id="ARBA00022989"/>
    </source>
</evidence>
<feature type="transmembrane region" description="Helical" evidence="5">
    <location>
        <begin position="210"/>
        <end position="228"/>
    </location>
</feature>
<reference evidence="6 7" key="1">
    <citation type="journal article" date="2015" name="Genome Announc.">
        <title>Expanding the biotechnology potential of lactobacilli through comparative genomics of 213 strains and associated genera.</title>
        <authorList>
            <person name="Sun Z."/>
            <person name="Harris H.M."/>
            <person name="McCann A."/>
            <person name="Guo C."/>
            <person name="Argimon S."/>
            <person name="Zhang W."/>
            <person name="Yang X."/>
            <person name="Jeffery I.B."/>
            <person name="Cooney J.C."/>
            <person name="Kagawa T.F."/>
            <person name="Liu W."/>
            <person name="Song Y."/>
            <person name="Salvetti E."/>
            <person name="Wrobel A."/>
            <person name="Rasinkangas P."/>
            <person name="Parkhill J."/>
            <person name="Rea M.C."/>
            <person name="O'Sullivan O."/>
            <person name="Ritari J."/>
            <person name="Douillard F.P."/>
            <person name="Paul Ross R."/>
            <person name="Yang R."/>
            <person name="Briner A.E."/>
            <person name="Felis G.E."/>
            <person name="de Vos W.M."/>
            <person name="Barrangou R."/>
            <person name="Klaenhammer T.R."/>
            <person name="Caufield P.W."/>
            <person name="Cui Y."/>
            <person name="Zhang H."/>
            <person name="O'Toole P.W."/>
        </authorList>
    </citation>
    <scope>NUCLEOTIDE SEQUENCE [LARGE SCALE GENOMIC DNA]</scope>
    <source>
        <strain evidence="6 7">DSM 12744</strain>
    </source>
</reference>
<organism evidence="6 7">
    <name type="scientific">Schleiferilactobacillus perolens DSM 12744</name>
    <dbReference type="NCBI Taxonomy" id="1423792"/>
    <lineage>
        <taxon>Bacteria</taxon>
        <taxon>Bacillati</taxon>
        <taxon>Bacillota</taxon>
        <taxon>Bacilli</taxon>
        <taxon>Lactobacillales</taxon>
        <taxon>Lactobacillaceae</taxon>
        <taxon>Schleiferilactobacillus</taxon>
    </lineage>
</organism>
<feature type="transmembrane region" description="Helical" evidence="5">
    <location>
        <begin position="44"/>
        <end position="69"/>
    </location>
</feature>
<dbReference type="Pfam" id="PF01925">
    <property type="entry name" value="TauE"/>
    <property type="match status" value="1"/>
</dbReference>
<feature type="transmembrane region" description="Helical" evidence="5">
    <location>
        <begin position="240"/>
        <end position="259"/>
    </location>
</feature>
<dbReference type="EMBL" id="AZEC01000012">
    <property type="protein sequence ID" value="KRL11365.1"/>
    <property type="molecule type" value="Genomic_DNA"/>
</dbReference>
<dbReference type="InterPro" id="IPR002781">
    <property type="entry name" value="TM_pro_TauE-like"/>
</dbReference>
<feature type="transmembrane region" description="Helical" evidence="5">
    <location>
        <begin position="90"/>
        <end position="123"/>
    </location>
</feature>